<dbReference type="Gene3D" id="3.90.215.10">
    <property type="entry name" value="Gamma Fibrinogen, chain A, domain 1"/>
    <property type="match status" value="1"/>
</dbReference>
<reference evidence="3" key="2">
    <citation type="submission" date="2023-04" db="EMBL/GenBank/DDBJ databases">
        <authorList>
            <person name="Bu L."/>
            <person name="Lu L."/>
            <person name="Laidemitt M.R."/>
            <person name="Zhang S.M."/>
            <person name="Mutuku M."/>
            <person name="Mkoji G."/>
            <person name="Steinauer M."/>
            <person name="Loker E.S."/>
        </authorList>
    </citation>
    <scope>NUCLEOTIDE SEQUENCE</scope>
    <source>
        <strain evidence="3">KasaAsao</strain>
        <tissue evidence="3">Whole Snail</tissue>
    </source>
</reference>
<dbReference type="PANTHER" id="PTHR19143">
    <property type="entry name" value="FIBRINOGEN/TENASCIN/ANGIOPOEITIN"/>
    <property type="match status" value="1"/>
</dbReference>
<dbReference type="AlphaFoldDB" id="A0AAD8FHG5"/>
<sequence length="693" mass="79227">MKLRLWPLVPTCIPLQKVMVFVYQLVIDVQPDIISAEITAQLVINCSITNNHGQHMEVIRSLTLSRYNQTLRDFEDITALDLLTLNLKQLVKFKHSQISFGNVFISLTLLYPTQLDANVYRCSVKGGDPNKKDMSLFSKKTVDYETNSTALIEEIRRYKIDENKCLCSLTSNDSTSTNKRLRVNFSGNSEIIKERLEPLTLKCTFQVLNQDENETSSLQSLYILHETNGIIANINKDQPVLQGSHLKDAQGKIFDSGLKDSYLHVTWSNVKFSESGKYFCEANVKHSDGRAERLSEMLILAVVSPTVDDLVKVVEKLLGQVDEDTKHIQENKQNIKHIKEELKTKEQNILSNTADLNSTQQTIRIMKEDLAINQHNISSLKEYVAANLESLQSIKEDLNIQQRNIISVKEDIAINQQNISSIKTEVAVNEENLINLQKDFNIQQRNITSIKEDFNTFYKNMSSFQEIIIANLSATLEKVKNQTELSPPISCRNVINKDERTVAVLASGLKVMCDTKTDGGGWIIFQRRINGKVDFYRGWKEYRDGFGDYNIGEFYLGNENIFKLTSTGKYDLRVDLVLKNQAYYAQYSIFQILSEKDNYKINVGGYSGNAGDSLSLHNDMYFSTFDNDNDKYSANCAVEFQGAWWYKSCYWSNLNGKWGSSERDKDLNWNAITKTETARVGVSFTEMKIRERE</sequence>
<dbReference type="PROSITE" id="PS51406">
    <property type="entry name" value="FIBRINOGEN_C_2"/>
    <property type="match status" value="1"/>
</dbReference>
<dbReference type="Pfam" id="PF00147">
    <property type="entry name" value="Fibrinogen_C"/>
    <property type="match status" value="1"/>
</dbReference>
<proteinExistence type="predicted"/>
<dbReference type="GO" id="GO:0005178">
    <property type="term" value="F:integrin binding"/>
    <property type="evidence" value="ECO:0007669"/>
    <property type="project" value="TreeGrafter"/>
</dbReference>
<dbReference type="InterPro" id="IPR002181">
    <property type="entry name" value="Fibrinogen_a/b/g_C_dom"/>
</dbReference>
<dbReference type="CDD" id="cd00087">
    <property type="entry name" value="FReD"/>
    <property type="match status" value="1"/>
</dbReference>
<dbReference type="SMART" id="SM00186">
    <property type="entry name" value="FBG"/>
    <property type="match status" value="1"/>
</dbReference>
<keyword evidence="4" id="KW-1185">Reference proteome</keyword>
<comment type="caution">
    <text evidence="3">The sequence shown here is derived from an EMBL/GenBank/DDBJ whole genome shotgun (WGS) entry which is preliminary data.</text>
</comment>
<reference evidence="3" key="1">
    <citation type="journal article" date="2023" name="PLoS Negl. Trop. Dis.">
        <title>A genome sequence for Biomphalaria pfeifferi, the major vector snail for the human-infecting parasite Schistosoma mansoni.</title>
        <authorList>
            <person name="Bu L."/>
            <person name="Lu L."/>
            <person name="Laidemitt M.R."/>
            <person name="Zhang S.M."/>
            <person name="Mutuku M."/>
            <person name="Mkoji G."/>
            <person name="Steinauer M."/>
            <person name="Loker E.S."/>
        </authorList>
    </citation>
    <scope>NUCLEOTIDE SEQUENCE</scope>
    <source>
        <strain evidence="3">KasaAsao</strain>
    </source>
</reference>
<gene>
    <name evidence="3" type="ORF">Bpfe_005233</name>
</gene>
<dbReference type="PROSITE" id="PS00514">
    <property type="entry name" value="FIBRINOGEN_C_1"/>
    <property type="match status" value="1"/>
</dbReference>
<dbReference type="GO" id="GO:0007160">
    <property type="term" value="P:cell-matrix adhesion"/>
    <property type="evidence" value="ECO:0007669"/>
    <property type="project" value="TreeGrafter"/>
</dbReference>
<dbReference type="SUPFAM" id="SSF56496">
    <property type="entry name" value="Fibrinogen C-terminal domain-like"/>
    <property type="match status" value="1"/>
</dbReference>
<evidence type="ECO:0000259" key="2">
    <source>
        <dbReference type="PROSITE" id="PS51406"/>
    </source>
</evidence>
<dbReference type="InterPro" id="IPR020837">
    <property type="entry name" value="Fibrinogen_CS"/>
</dbReference>
<dbReference type="Proteomes" id="UP001233172">
    <property type="component" value="Unassembled WGS sequence"/>
</dbReference>
<dbReference type="GO" id="GO:1990138">
    <property type="term" value="P:neuron projection extension"/>
    <property type="evidence" value="ECO:0007669"/>
    <property type="project" value="TreeGrafter"/>
</dbReference>
<dbReference type="PANTHER" id="PTHR19143:SF348">
    <property type="entry name" value="TENASCIN-N"/>
    <property type="match status" value="1"/>
</dbReference>
<protein>
    <submittedName>
        <fullName evidence="3">BpFREP7.1</fullName>
    </submittedName>
</protein>
<dbReference type="InterPro" id="IPR050373">
    <property type="entry name" value="Fibrinogen_C-term_domain"/>
</dbReference>
<dbReference type="EMBL" id="JASAOG010000014">
    <property type="protein sequence ID" value="KAK0065207.1"/>
    <property type="molecule type" value="Genomic_DNA"/>
</dbReference>
<dbReference type="InterPro" id="IPR014716">
    <property type="entry name" value="Fibrinogen_a/b/g_C_1"/>
</dbReference>
<evidence type="ECO:0000313" key="4">
    <source>
        <dbReference type="Proteomes" id="UP001233172"/>
    </source>
</evidence>
<feature type="domain" description="Fibrinogen C-terminal" evidence="2">
    <location>
        <begin position="482"/>
        <end position="693"/>
    </location>
</feature>
<accession>A0AAD8FHG5</accession>
<evidence type="ECO:0000313" key="3">
    <source>
        <dbReference type="EMBL" id="KAK0065207.1"/>
    </source>
</evidence>
<dbReference type="SUPFAM" id="SSF57997">
    <property type="entry name" value="Tropomyosin"/>
    <property type="match status" value="1"/>
</dbReference>
<keyword evidence="1" id="KW-1015">Disulfide bond</keyword>
<name>A0AAD8FHG5_BIOPF</name>
<dbReference type="GO" id="GO:0005615">
    <property type="term" value="C:extracellular space"/>
    <property type="evidence" value="ECO:0007669"/>
    <property type="project" value="TreeGrafter"/>
</dbReference>
<dbReference type="InterPro" id="IPR036056">
    <property type="entry name" value="Fibrinogen-like_C"/>
</dbReference>
<evidence type="ECO:0000256" key="1">
    <source>
        <dbReference type="ARBA" id="ARBA00023157"/>
    </source>
</evidence>
<organism evidence="3 4">
    <name type="scientific">Biomphalaria pfeifferi</name>
    <name type="common">Bloodfluke planorb</name>
    <name type="synonym">Freshwater snail</name>
    <dbReference type="NCBI Taxonomy" id="112525"/>
    <lineage>
        <taxon>Eukaryota</taxon>
        <taxon>Metazoa</taxon>
        <taxon>Spiralia</taxon>
        <taxon>Lophotrochozoa</taxon>
        <taxon>Mollusca</taxon>
        <taxon>Gastropoda</taxon>
        <taxon>Heterobranchia</taxon>
        <taxon>Euthyneura</taxon>
        <taxon>Panpulmonata</taxon>
        <taxon>Hygrophila</taxon>
        <taxon>Lymnaeoidea</taxon>
        <taxon>Planorbidae</taxon>
        <taxon>Biomphalaria</taxon>
    </lineage>
</organism>